<dbReference type="Gene3D" id="3.40.50.1820">
    <property type="entry name" value="alpha/beta hydrolase"/>
    <property type="match status" value="1"/>
</dbReference>
<proteinExistence type="predicted"/>
<reference evidence="2 3" key="1">
    <citation type="submission" date="2019-06" db="EMBL/GenBank/DDBJ databases">
        <title>Sequencing the genomes of 1000 actinobacteria strains.</title>
        <authorList>
            <person name="Klenk H.-P."/>
        </authorList>
    </citation>
    <scope>NUCLEOTIDE SEQUENCE [LARGE SCALE GENOMIC DNA]</scope>
    <source>
        <strain evidence="2 3">DSM 41649</strain>
    </source>
</reference>
<keyword evidence="3" id="KW-1185">Reference proteome</keyword>
<organism evidence="2 3">
    <name type="scientific">Kitasatospora atroaurantiaca</name>
    <dbReference type="NCBI Taxonomy" id="285545"/>
    <lineage>
        <taxon>Bacteria</taxon>
        <taxon>Bacillati</taxon>
        <taxon>Actinomycetota</taxon>
        <taxon>Actinomycetes</taxon>
        <taxon>Kitasatosporales</taxon>
        <taxon>Streptomycetaceae</taxon>
        <taxon>Kitasatospora</taxon>
    </lineage>
</organism>
<accession>A0A561EHS1</accession>
<dbReference type="InterPro" id="IPR002925">
    <property type="entry name" value="Dienelactn_hydro"/>
</dbReference>
<evidence type="ECO:0000313" key="2">
    <source>
        <dbReference type="EMBL" id="TWE15165.1"/>
    </source>
</evidence>
<comment type="caution">
    <text evidence="2">The sequence shown here is derived from an EMBL/GenBank/DDBJ whole genome shotgun (WGS) entry which is preliminary data.</text>
</comment>
<evidence type="ECO:0000259" key="1">
    <source>
        <dbReference type="Pfam" id="PF01738"/>
    </source>
</evidence>
<evidence type="ECO:0000313" key="3">
    <source>
        <dbReference type="Proteomes" id="UP000318416"/>
    </source>
</evidence>
<sequence>MAGQWQTLGEADGVEAYVHRPEGQVRGAVVVCSELYGVNTYARATCAELAQAGFVALAPDYYWRSARRTELGYTPEERETGLTLMRALDRDELVADAADALAFARSEAGGRGVAFLGLSMGGHIAVRAATELRFELAAVFYPGWLLNSGFPLVGPVPPLENSERIAANGVFLLGFRGEEDHIILAEEWEQAEQRLTDAKVPHELVSYPGARHGFACADRPADYDPEAGADAWRRVHEALAAHL</sequence>
<dbReference type="SUPFAM" id="SSF53474">
    <property type="entry name" value="alpha/beta-Hydrolases"/>
    <property type="match status" value="1"/>
</dbReference>
<dbReference type="InterPro" id="IPR051049">
    <property type="entry name" value="Dienelactone_hydrolase-like"/>
</dbReference>
<dbReference type="Pfam" id="PF01738">
    <property type="entry name" value="DLH"/>
    <property type="match status" value="1"/>
</dbReference>
<feature type="domain" description="Dienelactone hydrolase" evidence="1">
    <location>
        <begin position="14"/>
        <end position="242"/>
    </location>
</feature>
<dbReference type="OrthoDB" id="188362at2"/>
<dbReference type="PANTHER" id="PTHR46623:SF6">
    <property type="entry name" value="ALPHA_BETA-HYDROLASES SUPERFAMILY PROTEIN"/>
    <property type="match status" value="1"/>
</dbReference>
<dbReference type="AlphaFoldDB" id="A0A561EHS1"/>
<dbReference type="PANTHER" id="PTHR46623">
    <property type="entry name" value="CARBOXYMETHYLENEBUTENOLIDASE-RELATED"/>
    <property type="match status" value="1"/>
</dbReference>
<name>A0A561EHS1_9ACTN</name>
<dbReference type="GO" id="GO:0016787">
    <property type="term" value="F:hydrolase activity"/>
    <property type="evidence" value="ECO:0007669"/>
    <property type="project" value="InterPro"/>
</dbReference>
<protein>
    <submittedName>
        <fullName evidence="2">Carboxymethylenebutenolidase</fullName>
    </submittedName>
</protein>
<dbReference type="EMBL" id="VIVR01000001">
    <property type="protein sequence ID" value="TWE15165.1"/>
    <property type="molecule type" value="Genomic_DNA"/>
</dbReference>
<dbReference type="RefSeq" id="WP_145786540.1">
    <property type="nucleotide sequence ID" value="NZ_BAAABR010000084.1"/>
</dbReference>
<dbReference type="Proteomes" id="UP000318416">
    <property type="component" value="Unassembled WGS sequence"/>
</dbReference>
<gene>
    <name evidence="2" type="ORF">FB465_0037</name>
</gene>
<dbReference type="InterPro" id="IPR029058">
    <property type="entry name" value="AB_hydrolase_fold"/>
</dbReference>